<dbReference type="Pfam" id="PF07388">
    <property type="entry name" value="A-2_8-polyST"/>
    <property type="match status" value="1"/>
</dbReference>
<reference evidence="1 2" key="1">
    <citation type="submission" date="2015-11" db="EMBL/GenBank/DDBJ databases">
        <title>Draft WGS of Vibrio toranzoniae.</title>
        <authorList>
            <person name="Lasa A."/>
            <person name="Romalde J.L."/>
        </authorList>
    </citation>
    <scope>NUCLEOTIDE SEQUENCE [LARGE SCALE GENOMIC DNA]</scope>
    <source>
        <strain evidence="1 2">Vb 10.8</strain>
    </source>
</reference>
<dbReference type="AlphaFoldDB" id="A0A109DBP0"/>
<evidence type="ECO:0000313" key="1">
    <source>
        <dbReference type="EMBL" id="KWU02483.1"/>
    </source>
</evidence>
<gene>
    <name evidence="1" type="ORF">APQ14_00620</name>
</gene>
<protein>
    <recommendedName>
        <fullName evidence="3">Glycosyltransferase family 52</fullName>
    </recommendedName>
</protein>
<sequence length="368" mass="42792">MNSTHKDIYICSTVRHLLLSLYKAQDEVNLSTIIYFYDYQDIDPKDIDTTQLPKKIELVLMNRESLVNHIKKIGYIGKYILFCSLRGWPIPDPLKNILVSSIYESNNNVDLKKGINKLFLFNDNNKMSRLFRLLVKSYSMIEDGMGNYVKHQIDDKPKQLFRLLSNQPPKHYIFGERKQCDHIYVVHPEKLPKSVQHKGRRLVLSKDKAKISKIQQCFKFDSTNNFDNKTLIIATQPIFNKLKGKLKDNGFFYDIYSRLILESKHKGLTPILKLHPKESASDYLSFKEKGVRFLSNKLPLEIYLLSSKDKVNIISINSSAGMGIEEYCEIYKIIPDSKVHDLENILIELEKKQDSLQDLISLQLSNIK</sequence>
<dbReference type="InterPro" id="IPR010866">
    <property type="entry name" value="A-2_8-polyST"/>
</dbReference>
<dbReference type="RefSeq" id="WP_060466955.1">
    <property type="nucleotide sequence ID" value="NZ_AP025514.1"/>
</dbReference>
<dbReference type="EMBL" id="LMXU01000002">
    <property type="protein sequence ID" value="KWU02483.1"/>
    <property type="molecule type" value="Genomic_DNA"/>
</dbReference>
<dbReference type="Gene3D" id="3.40.50.11110">
    <property type="entry name" value="Sialyltransferase, C-terminal GT-B Rossman nucleotide-binding domain"/>
    <property type="match status" value="1"/>
</dbReference>
<name>A0A109DBP0_9VIBR</name>
<evidence type="ECO:0008006" key="3">
    <source>
        <dbReference type="Google" id="ProtNLM"/>
    </source>
</evidence>
<proteinExistence type="predicted"/>
<dbReference type="GeneID" id="300177204"/>
<comment type="caution">
    <text evidence="1">The sequence shown here is derived from an EMBL/GenBank/DDBJ whole genome shotgun (WGS) entry which is preliminary data.</text>
</comment>
<evidence type="ECO:0000313" key="2">
    <source>
        <dbReference type="Proteomes" id="UP000057389"/>
    </source>
</evidence>
<organism evidence="1 2">
    <name type="scientific">Vibrio toranzoniae</name>
    <dbReference type="NCBI Taxonomy" id="1194427"/>
    <lineage>
        <taxon>Bacteria</taxon>
        <taxon>Pseudomonadati</taxon>
        <taxon>Pseudomonadota</taxon>
        <taxon>Gammaproteobacteria</taxon>
        <taxon>Vibrionales</taxon>
        <taxon>Vibrionaceae</taxon>
        <taxon>Vibrio</taxon>
    </lineage>
</organism>
<keyword evidence="2" id="KW-1185">Reference proteome</keyword>
<dbReference type="Proteomes" id="UP000057389">
    <property type="component" value="Unassembled WGS sequence"/>
</dbReference>
<dbReference type="OrthoDB" id="7846722at2"/>
<accession>A0A109DBP0</accession>